<organism evidence="3 4">
    <name type="scientific">Paramylibacter kogurei</name>
    <dbReference type="NCBI Taxonomy" id="1889778"/>
    <lineage>
        <taxon>Bacteria</taxon>
        <taxon>Pseudomonadati</taxon>
        <taxon>Pseudomonadota</taxon>
        <taxon>Alphaproteobacteria</taxon>
        <taxon>Rhodobacterales</taxon>
        <taxon>Paracoccaceae</taxon>
        <taxon>Paramylibacter</taxon>
    </lineage>
</organism>
<comment type="caution">
    <text evidence="3">The sequence shown here is derived from an EMBL/GenBank/DDBJ whole genome shotgun (WGS) entry which is preliminary data.</text>
</comment>
<evidence type="ECO:0000259" key="2">
    <source>
        <dbReference type="PROSITE" id="PS50110"/>
    </source>
</evidence>
<comment type="caution">
    <text evidence="1">Lacks conserved residue(s) required for the propagation of feature annotation.</text>
</comment>
<dbReference type="Proteomes" id="UP000231516">
    <property type="component" value="Unassembled WGS sequence"/>
</dbReference>
<dbReference type="InterPro" id="IPR011006">
    <property type="entry name" value="CheY-like_superfamily"/>
</dbReference>
<proteinExistence type="predicted"/>
<sequence length="118" mass="13102">MRVLVAEGNLALSTIWCKHLQRQGLDVVQALSQDQAMEELRDQDFGALILNLKLPESNVLAISDVATYRNPDIAIILVTADRFFSDGSIFDLVPNARSFVNDQVRPDDLAAMVDHYSA</sequence>
<dbReference type="AlphaFoldDB" id="A0A2G5K103"/>
<dbReference type="InterPro" id="IPR001789">
    <property type="entry name" value="Sig_transdc_resp-reg_receiver"/>
</dbReference>
<dbReference type="SUPFAM" id="SSF52172">
    <property type="entry name" value="CheY-like"/>
    <property type="match status" value="1"/>
</dbReference>
<dbReference type="Gene3D" id="3.40.50.2300">
    <property type="match status" value="1"/>
</dbReference>
<feature type="domain" description="Response regulatory" evidence="2">
    <location>
        <begin position="2"/>
        <end position="117"/>
    </location>
</feature>
<accession>A0A2G5K103</accession>
<dbReference type="EMBL" id="MDGM01000014">
    <property type="protein sequence ID" value="PIB23191.1"/>
    <property type="molecule type" value="Genomic_DNA"/>
</dbReference>
<evidence type="ECO:0000313" key="3">
    <source>
        <dbReference type="EMBL" id="PIB23191.1"/>
    </source>
</evidence>
<dbReference type="RefSeq" id="WP_099594473.1">
    <property type="nucleotide sequence ID" value="NZ_MDGM01000014.1"/>
</dbReference>
<gene>
    <name evidence="3" type="ORF">BFP76_09230</name>
</gene>
<evidence type="ECO:0000313" key="4">
    <source>
        <dbReference type="Proteomes" id="UP000231516"/>
    </source>
</evidence>
<dbReference type="OrthoDB" id="7874292at2"/>
<protein>
    <recommendedName>
        <fullName evidence="2">Response regulatory domain-containing protein</fullName>
    </recommendedName>
</protein>
<keyword evidence="4" id="KW-1185">Reference proteome</keyword>
<name>A0A2G5K103_9RHOB</name>
<evidence type="ECO:0000256" key="1">
    <source>
        <dbReference type="PROSITE-ProRule" id="PRU00169"/>
    </source>
</evidence>
<dbReference type="GO" id="GO:0000160">
    <property type="term" value="P:phosphorelay signal transduction system"/>
    <property type="evidence" value="ECO:0007669"/>
    <property type="project" value="InterPro"/>
</dbReference>
<reference evidence="3 4" key="1">
    <citation type="submission" date="2016-08" db="EMBL/GenBank/DDBJ databases">
        <title>Draft genome of Amylibacter sp. strain 4G11.</title>
        <authorList>
            <person name="Wong S.-K."/>
            <person name="Hamasaki K."/>
            <person name="Yoshizawa S."/>
        </authorList>
    </citation>
    <scope>NUCLEOTIDE SEQUENCE [LARGE SCALE GENOMIC DNA]</scope>
    <source>
        <strain evidence="3 4">4G11</strain>
    </source>
</reference>
<dbReference type="PROSITE" id="PS50110">
    <property type="entry name" value="RESPONSE_REGULATORY"/>
    <property type="match status" value="1"/>
</dbReference>